<gene>
    <name evidence="4" type="ORF">HQ394_16040</name>
</gene>
<dbReference type="Pfam" id="PF01436">
    <property type="entry name" value="NHL"/>
    <property type="match status" value="1"/>
</dbReference>
<dbReference type="Proteomes" id="UP000516369">
    <property type="component" value="Chromosome"/>
</dbReference>
<dbReference type="SUPFAM" id="SSF101898">
    <property type="entry name" value="NHL repeat"/>
    <property type="match status" value="1"/>
</dbReference>
<dbReference type="Pfam" id="PF13905">
    <property type="entry name" value="Thioredoxin_8"/>
    <property type="match status" value="1"/>
</dbReference>
<dbReference type="Gene3D" id="3.40.30.10">
    <property type="entry name" value="Glutaredoxin"/>
    <property type="match status" value="1"/>
</dbReference>
<dbReference type="InterPro" id="IPR013766">
    <property type="entry name" value="Thioredoxin_domain"/>
</dbReference>
<reference evidence="4 5" key="1">
    <citation type="submission" date="2020-05" db="EMBL/GenBank/DDBJ databases">
        <title>Complete closed genome sequence of Defluviicoccus vanus.</title>
        <authorList>
            <person name="Bessarab I."/>
            <person name="Arumugam K."/>
            <person name="Maszenan A.M."/>
            <person name="Seviour R.J."/>
            <person name="Williams R.B."/>
        </authorList>
    </citation>
    <scope>NUCLEOTIDE SEQUENCE [LARGE SCALE GENOMIC DNA]</scope>
    <source>
        <strain evidence="4 5">Ben 114</strain>
    </source>
</reference>
<dbReference type="EMBL" id="CP053923">
    <property type="protein sequence ID" value="QNT70562.1"/>
    <property type="molecule type" value="Genomic_DNA"/>
</dbReference>
<evidence type="ECO:0000256" key="2">
    <source>
        <dbReference type="ARBA" id="ARBA00022737"/>
    </source>
</evidence>
<dbReference type="SUPFAM" id="SSF52833">
    <property type="entry name" value="Thioredoxin-like"/>
    <property type="match status" value="1"/>
</dbReference>
<keyword evidence="2" id="KW-0677">Repeat</keyword>
<dbReference type="InterPro" id="IPR012336">
    <property type="entry name" value="Thioredoxin-like_fold"/>
</dbReference>
<dbReference type="InterPro" id="IPR001258">
    <property type="entry name" value="NHL_repeat"/>
</dbReference>
<evidence type="ECO:0000259" key="3">
    <source>
        <dbReference type="PROSITE" id="PS51352"/>
    </source>
</evidence>
<comment type="function">
    <text evidence="1">May be required for disulfide bond formation in some proteins.</text>
</comment>
<keyword evidence="5" id="KW-1185">Reference proteome</keyword>
<dbReference type="PANTHER" id="PTHR46388">
    <property type="entry name" value="NHL REPEAT-CONTAINING PROTEIN 2"/>
    <property type="match status" value="1"/>
</dbReference>
<dbReference type="PROSITE" id="PS51352">
    <property type="entry name" value="THIOREDOXIN_2"/>
    <property type="match status" value="1"/>
</dbReference>
<dbReference type="PANTHER" id="PTHR46388:SF2">
    <property type="entry name" value="NHL REPEAT-CONTAINING PROTEIN 2"/>
    <property type="match status" value="1"/>
</dbReference>
<dbReference type="RefSeq" id="WP_190261041.1">
    <property type="nucleotide sequence ID" value="NZ_CP053923.1"/>
</dbReference>
<name>A0A7H1N4C6_9PROT</name>
<protein>
    <submittedName>
        <fullName evidence="4">Redoxin domain-containing protein</fullName>
    </submittedName>
</protein>
<evidence type="ECO:0000313" key="5">
    <source>
        <dbReference type="Proteomes" id="UP000516369"/>
    </source>
</evidence>
<evidence type="ECO:0000256" key="1">
    <source>
        <dbReference type="ARBA" id="ARBA00003565"/>
    </source>
</evidence>
<evidence type="ECO:0000313" key="4">
    <source>
        <dbReference type="EMBL" id="QNT70562.1"/>
    </source>
</evidence>
<proteinExistence type="predicted"/>
<dbReference type="Gene3D" id="2.120.10.30">
    <property type="entry name" value="TolB, C-terminal domain"/>
    <property type="match status" value="3"/>
</dbReference>
<organism evidence="4 5">
    <name type="scientific">Defluviicoccus vanus</name>
    <dbReference type="NCBI Taxonomy" id="111831"/>
    <lineage>
        <taxon>Bacteria</taxon>
        <taxon>Pseudomonadati</taxon>
        <taxon>Pseudomonadota</taxon>
        <taxon>Alphaproteobacteria</taxon>
        <taxon>Rhodospirillales</taxon>
        <taxon>Rhodospirillaceae</taxon>
        <taxon>Defluviicoccus</taxon>
    </lineage>
</organism>
<dbReference type="KEGG" id="dvn:HQ394_16040"/>
<accession>A0A7H1N4C6</accession>
<dbReference type="InterPro" id="IPR011042">
    <property type="entry name" value="6-blade_b-propeller_TolB-like"/>
</dbReference>
<sequence length="490" mass="53020">MFGLAPAPELSRSGQVWFNVEYPLSLADLRGRLVILDFWTACCVNCLHILPVLQTLEETFGESLVVIGVHSPKYLAERDPKCLANAICRLGIRHPVIHDPDFCLWRAYGICAWPTLVFIGPDGKVVGELQGEPITERLLAGVGRMIRQWRQEGVPRPTPLPSLVAPTRDGRLAFPTKIKRLRRPGKANQWVVADSGHHQIVVFDDDGRERQRYGSGLPGFVDTDASHCAFRSPQGLICDDQGIYVADTGNHAIRHIDLATGAVSTIAGTGERGCILKQALPARQAELASVWDLELSGDRLFFANAGTHQLGEISLSRGELRPLAGTGGEALEDGDASAAQLAQPAGLALDPAGCALYFADSESSSVRRLWLADRPQVETLVGAGLFDFGCCNGDFTTARLQHCRGLAWWNGSLLVADTYNSMLRRIDLEQRCVTTVAGCGRNGTGDGELTGGEPAGVCVDGTDRILVADTNHHRIVELRPGSGTTHLWPT</sequence>
<dbReference type="AlphaFoldDB" id="A0A7H1N4C6"/>
<feature type="domain" description="Thioredoxin" evidence="3">
    <location>
        <begin position="1"/>
        <end position="147"/>
    </location>
</feature>
<dbReference type="InterPro" id="IPR036249">
    <property type="entry name" value="Thioredoxin-like_sf"/>
</dbReference>